<evidence type="ECO:0000256" key="1">
    <source>
        <dbReference type="ARBA" id="ARBA00008025"/>
    </source>
</evidence>
<dbReference type="SUPFAM" id="SSF58038">
    <property type="entry name" value="SNARE fusion complex"/>
    <property type="match status" value="1"/>
</dbReference>
<evidence type="ECO:0000256" key="6">
    <source>
        <dbReference type="ARBA" id="ARBA00023289"/>
    </source>
</evidence>
<evidence type="ECO:0000313" key="11">
    <source>
        <dbReference type="EMBL" id="CEM10022.1"/>
    </source>
</evidence>
<dbReference type="PhylomeDB" id="A0A0G4FAT4"/>
<dbReference type="AlphaFoldDB" id="A0A0G4FAT4"/>
<dbReference type="OMA" id="MINEIYM"/>
<evidence type="ECO:0000256" key="3">
    <source>
        <dbReference type="ARBA" id="ARBA00023136"/>
    </source>
</evidence>
<evidence type="ECO:0008006" key="13">
    <source>
        <dbReference type="Google" id="ProtNLM"/>
    </source>
</evidence>
<dbReference type="Pfam" id="PF00957">
    <property type="entry name" value="Synaptobrevin"/>
    <property type="match status" value="1"/>
</dbReference>
<dbReference type="GO" id="GO:0005794">
    <property type="term" value="C:Golgi apparatus"/>
    <property type="evidence" value="ECO:0007669"/>
    <property type="project" value="TreeGrafter"/>
</dbReference>
<evidence type="ECO:0000259" key="9">
    <source>
        <dbReference type="PROSITE" id="PS50859"/>
    </source>
</evidence>
<feature type="domain" description="Longin" evidence="9">
    <location>
        <begin position="13"/>
        <end position="136"/>
    </location>
</feature>
<dbReference type="FunCoup" id="A0A0G4FAT4">
    <property type="interactions" value="9"/>
</dbReference>
<protein>
    <recommendedName>
        <fullName evidence="13">V-SNARE coiled-coil homology domain-containing protein</fullName>
    </recommendedName>
</protein>
<accession>A0A0G4FAT4</accession>
<dbReference type="SUPFAM" id="SSF64356">
    <property type="entry name" value="SNARE-like"/>
    <property type="match status" value="1"/>
</dbReference>
<keyword evidence="4" id="KW-0564">Palmitate</keyword>
<dbReference type="OrthoDB" id="27923at2759"/>
<comment type="similarity">
    <text evidence="1">Belongs to the synaptobrevin family.</text>
</comment>
<dbReference type="PROSITE" id="PS50859">
    <property type="entry name" value="LONGIN"/>
    <property type="match status" value="1"/>
</dbReference>
<dbReference type="VEuPathDB" id="CryptoDB:Vbra_8982"/>
<evidence type="ECO:0000256" key="8">
    <source>
        <dbReference type="PROSITE-ProRule" id="PRU00290"/>
    </source>
</evidence>
<dbReference type="GO" id="GO:0006888">
    <property type="term" value="P:endoplasmic reticulum to Golgi vesicle-mediated transport"/>
    <property type="evidence" value="ECO:0007669"/>
    <property type="project" value="TreeGrafter"/>
</dbReference>
<dbReference type="CDD" id="cd14824">
    <property type="entry name" value="Longin"/>
    <property type="match status" value="1"/>
</dbReference>
<dbReference type="PRINTS" id="PR00219">
    <property type="entry name" value="SYNAPTOBREVN"/>
</dbReference>
<reference evidence="11 12" key="1">
    <citation type="submission" date="2014-11" db="EMBL/GenBank/DDBJ databases">
        <authorList>
            <person name="Zhu J."/>
            <person name="Qi W."/>
            <person name="Song R."/>
        </authorList>
    </citation>
    <scope>NUCLEOTIDE SEQUENCE [LARGE SCALE GENOMIC DNA]</scope>
</reference>
<dbReference type="PANTHER" id="PTHR45806:SF1">
    <property type="entry name" value="SYNAPTOBREVIN HOMOLOG YKT6"/>
    <property type="match status" value="1"/>
</dbReference>
<dbReference type="GO" id="GO:0016020">
    <property type="term" value="C:membrane"/>
    <property type="evidence" value="ECO:0007669"/>
    <property type="project" value="InterPro"/>
</dbReference>
<keyword evidence="6" id="KW-0636">Prenylation</keyword>
<comment type="subcellular location">
    <subcellularLocation>
        <location evidence="7">Endomembrane system</location>
        <topology evidence="7">Lipid-anchor</topology>
        <orientation evidence="7">Cytoplasmic side</orientation>
    </subcellularLocation>
</comment>
<dbReference type="Gene3D" id="1.20.5.110">
    <property type="match status" value="1"/>
</dbReference>
<evidence type="ECO:0000256" key="2">
    <source>
        <dbReference type="ARBA" id="ARBA00022481"/>
    </source>
</evidence>
<dbReference type="Proteomes" id="UP000041254">
    <property type="component" value="Unassembled WGS sequence"/>
</dbReference>
<keyword evidence="2" id="KW-0488">Methylation</keyword>
<feature type="domain" description="V-SNARE coiled-coil homology" evidence="10">
    <location>
        <begin position="151"/>
        <end position="211"/>
    </location>
</feature>
<evidence type="ECO:0000256" key="4">
    <source>
        <dbReference type="ARBA" id="ARBA00023139"/>
    </source>
</evidence>
<sequence length="212" mass="23887">MAPRAGPHAIGLIVARCPPGDDTVIFLAAAHDVSCFPFLERSAMKETCNFLARTAIPHLVVDRRQSVEHEEEWVAHCLRYRDGIAIVFIASDEYPQRVAYKGVAQVREDFLEAYPSGEWRIAGRDFALSRSWNTELMGILKLYQDPTQVDALSRTQQKVDETKDIMHTTMKNILKRGENLDALVAKSDDLSASSKAFFKTAQKVNRRCCAIM</sequence>
<dbReference type="EMBL" id="CDMY01000399">
    <property type="protein sequence ID" value="CEM10022.1"/>
    <property type="molecule type" value="Genomic_DNA"/>
</dbReference>
<dbReference type="InterPro" id="IPR001388">
    <property type="entry name" value="Synaptobrevin-like"/>
</dbReference>
<keyword evidence="8" id="KW-0175">Coiled coil</keyword>
<keyword evidence="12" id="KW-1185">Reference proteome</keyword>
<gene>
    <name evidence="11" type="ORF">Vbra_8982</name>
</gene>
<dbReference type="InParanoid" id="A0A0G4FAT4"/>
<dbReference type="Gene3D" id="3.30.450.50">
    <property type="entry name" value="Longin domain"/>
    <property type="match status" value="1"/>
</dbReference>
<dbReference type="PANTHER" id="PTHR45806">
    <property type="entry name" value="SYNAPTOBREVIN HOMOLOG YKT6"/>
    <property type="match status" value="1"/>
</dbReference>
<evidence type="ECO:0000313" key="12">
    <source>
        <dbReference type="Proteomes" id="UP000041254"/>
    </source>
</evidence>
<evidence type="ECO:0000256" key="5">
    <source>
        <dbReference type="ARBA" id="ARBA00023288"/>
    </source>
</evidence>
<dbReference type="InterPro" id="IPR010908">
    <property type="entry name" value="Longin_dom"/>
</dbReference>
<evidence type="ECO:0000256" key="7">
    <source>
        <dbReference type="ARBA" id="ARBA00046278"/>
    </source>
</evidence>
<organism evidence="11 12">
    <name type="scientific">Vitrella brassicaformis (strain CCMP3155)</name>
    <dbReference type="NCBI Taxonomy" id="1169540"/>
    <lineage>
        <taxon>Eukaryota</taxon>
        <taxon>Sar</taxon>
        <taxon>Alveolata</taxon>
        <taxon>Colpodellida</taxon>
        <taxon>Vitrellaceae</taxon>
        <taxon>Vitrella</taxon>
    </lineage>
</organism>
<keyword evidence="5" id="KW-0449">Lipoprotein</keyword>
<dbReference type="STRING" id="1169540.A0A0G4FAT4"/>
<dbReference type="InterPro" id="IPR011012">
    <property type="entry name" value="Longin-like_dom_sf"/>
</dbReference>
<dbReference type="SMART" id="SM01270">
    <property type="entry name" value="Longin"/>
    <property type="match status" value="1"/>
</dbReference>
<dbReference type="Pfam" id="PF13774">
    <property type="entry name" value="Longin"/>
    <property type="match status" value="1"/>
</dbReference>
<dbReference type="InterPro" id="IPR042855">
    <property type="entry name" value="V_SNARE_CC"/>
</dbReference>
<dbReference type="GO" id="GO:0005484">
    <property type="term" value="F:SNAP receptor activity"/>
    <property type="evidence" value="ECO:0007669"/>
    <property type="project" value="TreeGrafter"/>
</dbReference>
<keyword evidence="3" id="KW-0472">Membrane</keyword>
<dbReference type="PROSITE" id="PS50892">
    <property type="entry name" value="V_SNARE"/>
    <property type="match status" value="1"/>
</dbReference>
<evidence type="ECO:0000259" key="10">
    <source>
        <dbReference type="PROSITE" id="PS50892"/>
    </source>
</evidence>
<proteinExistence type="inferred from homology"/>
<name>A0A0G4FAT4_VITBC</name>